<dbReference type="CDD" id="cd06558">
    <property type="entry name" value="crotonase-like"/>
    <property type="match status" value="1"/>
</dbReference>
<dbReference type="GO" id="GO:0016509">
    <property type="term" value="F:long-chain (3S)-3-hydroxyacyl-CoA dehydrogenase (NAD+) activity"/>
    <property type="evidence" value="ECO:0007669"/>
    <property type="project" value="TreeGrafter"/>
</dbReference>
<gene>
    <name evidence="3" type="ORF">KIH39_03580</name>
</gene>
<feature type="region of interest" description="Disordered" evidence="2">
    <location>
        <begin position="200"/>
        <end position="220"/>
    </location>
</feature>
<dbReference type="InterPro" id="IPR018376">
    <property type="entry name" value="Enoyl-CoA_hyd/isom_CS"/>
</dbReference>
<accession>A0A8E6B839</accession>
<evidence type="ECO:0000313" key="3">
    <source>
        <dbReference type="EMBL" id="QVL33009.1"/>
    </source>
</evidence>
<proteinExistence type="inferred from homology"/>
<comment type="similarity">
    <text evidence="1">Belongs to the enoyl-CoA hydratase/isomerase family.</text>
</comment>
<dbReference type="RefSeq" id="WP_213497899.1">
    <property type="nucleotide sequence ID" value="NZ_CP074694.1"/>
</dbReference>
<dbReference type="PANTHER" id="PTHR43612">
    <property type="entry name" value="TRIFUNCTIONAL ENZYME SUBUNIT ALPHA"/>
    <property type="match status" value="1"/>
</dbReference>
<evidence type="ECO:0000256" key="2">
    <source>
        <dbReference type="SAM" id="MobiDB-lite"/>
    </source>
</evidence>
<evidence type="ECO:0000313" key="4">
    <source>
        <dbReference type="Proteomes" id="UP000676194"/>
    </source>
</evidence>
<dbReference type="EMBL" id="CP074694">
    <property type="protein sequence ID" value="QVL33009.1"/>
    <property type="molecule type" value="Genomic_DNA"/>
</dbReference>
<dbReference type="PROSITE" id="PS00166">
    <property type="entry name" value="ENOYL_COA_HYDRATASE"/>
    <property type="match status" value="1"/>
</dbReference>
<dbReference type="InterPro" id="IPR001753">
    <property type="entry name" value="Enoyl-CoA_hydra/iso"/>
</dbReference>
<dbReference type="InterPro" id="IPR029045">
    <property type="entry name" value="ClpP/crotonase-like_dom_sf"/>
</dbReference>
<protein>
    <submittedName>
        <fullName evidence="3">Enoyl-CoA hydratase/isomerase family protein</fullName>
    </submittedName>
</protein>
<dbReference type="GO" id="GO:0006635">
    <property type="term" value="P:fatty acid beta-oxidation"/>
    <property type="evidence" value="ECO:0007669"/>
    <property type="project" value="TreeGrafter"/>
</dbReference>
<dbReference type="Pfam" id="PF00378">
    <property type="entry name" value="ECH_1"/>
    <property type="match status" value="1"/>
</dbReference>
<keyword evidence="4" id="KW-1185">Reference proteome</keyword>
<sequence length="285" mass="31936">MRNTATLQLDLNDHFAVISFDRVNSKLNVLTRELWTDLQLALKEIKEDHTLQGLILQSTKPGVFLAGADIKELYPRQTGDMKSVEEFIDLGNNTLSMLESLPFPTVALIDGVCLGGGLEVTLACDLRIEGDNPKLSLGFPEVKLGLIPGWGGTQRFSRLYSSPLAAELICTGEPKTRLFDWRTDSEKLMEFGKSLLKSSSSSYQEARRRKHDPKHDVQPLDVSEYHSDNLNRQPAINEALRIIQEGIHLPFQEALKLEREAFMRLVPSTGAQTLMGEFFNRPRGG</sequence>
<dbReference type="PANTHER" id="PTHR43612:SF3">
    <property type="entry name" value="TRIFUNCTIONAL ENZYME SUBUNIT ALPHA, MITOCHONDRIAL"/>
    <property type="match status" value="1"/>
</dbReference>
<name>A0A8E6B839_9BACT</name>
<reference evidence="3" key="1">
    <citation type="submission" date="2021-05" db="EMBL/GenBank/DDBJ databases">
        <title>Complete genome sequence of the cellulolytic planctomycete Telmatocola sphagniphila SP2T and characterization of the first cellulase from planctomycetes.</title>
        <authorList>
            <person name="Rakitin A.L."/>
            <person name="Beletsky A.V."/>
            <person name="Naumoff D.G."/>
            <person name="Kulichevskaya I.S."/>
            <person name="Mardanov A.V."/>
            <person name="Ravin N.V."/>
            <person name="Dedysh S.N."/>
        </authorList>
    </citation>
    <scope>NUCLEOTIDE SEQUENCE</scope>
    <source>
        <strain evidence="3">SP2T</strain>
    </source>
</reference>
<dbReference type="GO" id="GO:0004300">
    <property type="term" value="F:enoyl-CoA hydratase activity"/>
    <property type="evidence" value="ECO:0007669"/>
    <property type="project" value="TreeGrafter"/>
</dbReference>
<dbReference type="SUPFAM" id="SSF52096">
    <property type="entry name" value="ClpP/crotonase"/>
    <property type="match status" value="1"/>
</dbReference>
<organism evidence="3 4">
    <name type="scientific">Telmatocola sphagniphila</name>
    <dbReference type="NCBI Taxonomy" id="1123043"/>
    <lineage>
        <taxon>Bacteria</taxon>
        <taxon>Pseudomonadati</taxon>
        <taxon>Planctomycetota</taxon>
        <taxon>Planctomycetia</taxon>
        <taxon>Gemmatales</taxon>
        <taxon>Gemmataceae</taxon>
    </lineage>
</organism>
<dbReference type="Proteomes" id="UP000676194">
    <property type="component" value="Chromosome"/>
</dbReference>
<dbReference type="AlphaFoldDB" id="A0A8E6B839"/>
<dbReference type="KEGG" id="tsph:KIH39_03580"/>
<dbReference type="InterPro" id="IPR050136">
    <property type="entry name" value="FA_oxidation_alpha_subunit"/>
</dbReference>
<dbReference type="Gene3D" id="3.90.226.10">
    <property type="entry name" value="2-enoyl-CoA Hydratase, Chain A, domain 1"/>
    <property type="match status" value="1"/>
</dbReference>
<evidence type="ECO:0000256" key="1">
    <source>
        <dbReference type="RuleBase" id="RU003707"/>
    </source>
</evidence>